<feature type="domain" description="Tyrosine-protein phosphatase" evidence="5">
    <location>
        <begin position="36"/>
        <end position="150"/>
    </location>
</feature>
<dbReference type="Proteomes" id="UP001341840">
    <property type="component" value="Unassembled WGS sequence"/>
</dbReference>
<dbReference type="SUPFAM" id="SSF52799">
    <property type="entry name" value="(Phosphotyrosine protein) phosphatases II"/>
    <property type="match status" value="1"/>
</dbReference>
<proteinExistence type="inferred from homology"/>
<sequence>MATSPVVDEFDESMKKQISYLWRVMSSVKSFKEDNTPCKIDEGLYLGSIGAAANKIALKSLNVTHILTVARRLPPMNPGDFVYKVINVADKDDVDLKQYFNQCFDFIEDAKMHGGAVLVHCLAGKSRSLPRSSKGIIGLSRSQLSVPSTTHIDKPTSPQVFSLPSSNENRFGNIFIGAWGYPQVESKFLQTTPLVELFHKVFPLANTSLM</sequence>
<evidence type="ECO:0000256" key="4">
    <source>
        <dbReference type="ARBA" id="ARBA00022912"/>
    </source>
</evidence>
<dbReference type="PANTHER" id="PTHR10159">
    <property type="entry name" value="DUAL SPECIFICITY PROTEIN PHOSPHATASE"/>
    <property type="match status" value="1"/>
</dbReference>
<dbReference type="Pfam" id="PF00782">
    <property type="entry name" value="DSPc"/>
    <property type="match status" value="1"/>
</dbReference>
<dbReference type="InterPro" id="IPR029021">
    <property type="entry name" value="Prot-tyrosine_phosphatase-like"/>
</dbReference>
<comment type="caution">
    <text evidence="6">The sequence shown here is derived from an EMBL/GenBank/DDBJ whole genome shotgun (WGS) entry which is preliminary data.</text>
</comment>
<keyword evidence="7" id="KW-1185">Reference proteome</keyword>
<organism evidence="6 7">
    <name type="scientific">Stylosanthes scabra</name>
    <dbReference type="NCBI Taxonomy" id="79078"/>
    <lineage>
        <taxon>Eukaryota</taxon>
        <taxon>Viridiplantae</taxon>
        <taxon>Streptophyta</taxon>
        <taxon>Embryophyta</taxon>
        <taxon>Tracheophyta</taxon>
        <taxon>Spermatophyta</taxon>
        <taxon>Magnoliopsida</taxon>
        <taxon>eudicotyledons</taxon>
        <taxon>Gunneridae</taxon>
        <taxon>Pentapetalae</taxon>
        <taxon>rosids</taxon>
        <taxon>fabids</taxon>
        <taxon>Fabales</taxon>
        <taxon>Fabaceae</taxon>
        <taxon>Papilionoideae</taxon>
        <taxon>50 kb inversion clade</taxon>
        <taxon>dalbergioids sensu lato</taxon>
        <taxon>Dalbergieae</taxon>
        <taxon>Pterocarpus clade</taxon>
        <taxon>Stylosanthes</taxon>
    </lineage>
</organism>
<dbReference type="EC" id="3.1.3.48" evidence="2"/>
<evidence type="ECO:0000256" key="3">
    <source>
        <dbReference type="ARBA" id="ARBA00022801"/>
    </source>
</evidence>
<dbReference type="EMBL" id="JASCZI010272058">
    <property type="protein sequence ID" value="MED6219717.1"/>
    <property type="molecule type" value="Genomic_DNA"/>
</dbReference>
<keyword evidence="3" id="KW-0378">Hydrolase</keyword>
<evidence type="ECO:0000259" key="5">
    <source>
        <dbReference type="SMART" id="SM00195"/>
    </source>
</evidence>
<dbReference type="InterPro" id="IPR020422">
    <property type="entry name" value="TYR_PHOSPHATASE_DUAL_dom"/>
</dbReference>
<accession>A0ABU6ZAZ4</accession>
<comment type="similarity">
    <text evidence="1">Belongs to the protein-tyrosine phosphatase family. Non-receptor class dual specificity subfamily.</text>
</comment>
<evidence type="ECO:0000313" key="6">
    <source>
        <dbReference type="EMBL" id="MED6219717.1"/>
    </source>
</evidence>
<name>A0ABU6ZAZ4_9FABA</name>
<gene>
    <name evidence="6" type="ORF">PIB30_038359</name>
</gene>
<dbReference type="InterPro" id="IPR000340">
    <property type="entry name" value="Dual-sp_phosphatase_cat-dom"/>
</dbReference>
<evidence type="ECO:0000256" key="1">
    <source>
        <dbReference type="ARBA" id="ARBA00008601"/>
    </source>
</evidence>
<dbReference type="SMART" id="SM00195">
    <property type="entry name" value="DSPc"/>
    <property type="match status" value="1"/>
</dbReference>
<dbReference type="PANTHER" id="PTHR10159:SF511">
    <property type="entry name" value="DUAL SPECIFICITY PROTEIN PHOSPHATASE 1"/>
    <property type="match status" value="1"/>
</dbReference>
<protein>
    <recommendedName>
        <fullName evidence="2">protein-tyrosine-phosphatase</fullName>
        <ecNumber evidence="2">3.1.3.48</ecNumber>
    </recommendedName>
</protein>
<dbReference type="CDD" id="cd14498">
    <property type="entry name" value="DSP"/>
    <property type="match status" value="1"/>
</dbReference>
<evidence type="ECO:0000313" key="7">
    <source>
        <dbReference type="Proteomes" id="UP001341840"/>
    </source>
</evidence>
<reference evidence="6 7" key="1">
    <citation type="journal article" date="2023" name="Plants (Basel)">
        <title>Bridging the Gap: Combining Genomics and Transcriptomics Approaches to Understand Stylosanthes scabra, an Orphan Legume from the Brazilian Caatinga.</title>
        <authorList>
            <person name="Ferreira-Neto J.R.C."/>
            <person name="da Silva M.D."/>
            <person name="Binneck E."/>
            <person name="de Melo N.F."/>
            <person name="da Silva R.H."/>
            <person name="de Melo A.L.T.M."/>
            <person name="Pandolfi V."/>
            <person name="Bustamante F.O."/>
            <person name="Brasileiro-Vidal A.C."/>
            <person name="Benko-Iseppon A.M."/>
        </authorList>
    </citation>
    <scope>NUCLEOTIDE SEQUENCE [LARGE SCALE GENOMIC DNA]</scope>
    <source>
        <tissue evidence="6">Leaves</tissue>
    </source>
</reference>
<evidence type="ECO:0000256" key="2">
    <source>
        <dbReference type="ARBA" id="ARBA00013064"/>
    </source>
</evidence>
<keyword evidence="4" id="KW-0904">Protein phosphatase</keyword>
<dbReference type="Gene3D" id="3.90.190.10">
    <property type="entry name" value="Protein tyrosine phosphatase superfamily"/>
    <property type="match status" value="1"/>
</dbReference>